<feature type="binding site" evidence="3">
    <location>
        <position position="117"/>
    </location>
    <ligand>
        <name>substrate</name>
    </ligand>
</feature>
<dbReference type="STRING" id="869754.A0A1A0HK50"/>
<evidence type="ECO:0000313" key="5">
    <source>
        <dbReference type="EMBL" id="OBA24178.1"/>
    </source>
</evidence>
<evidence type="ECO:0000313" key="6">
    <source>
        <dbReference type="Proteomes" id="UP000092555"/>
    </source>
</evidence>
<feature type="binding site" evidence="3">
    <location>
        <position position="228"/>
    </location>
    <ligand>
        <name>a divalent metal cation</name>
        <dbReference type="ChEBI" id="CHEBI:60240"/>
    </ligand>
</feature>
<name>A0A1A0HK50_9ASCO</name>
<dbReference type="GeneID" id="30031601"/>
<evidence type="ECO:0000256" key="2">
    <source>
        <dbReference type="PIRSR" id="PIRSR605511-1"/>
    </source>
</evidence>
<dbReference type="OrthoDB" id="423498at2759"/>
<evidence type="ECO:0000256" key="3">
    <source>
        <dbReference type="PIRSR" id="PIRSR605511-2"/>
    </source>
</evidence>
<accession>A0A1A0HK50</accession>
<feature type="binding site" evidence="3">
    <location>
        <position position="119"/>
    </location>
    <ligand>
        <name>substrate</name>
    </ligand>
</feature>
<dbReference type="EMBL" id="LXTC01000001">
    <property type="protein sequence ID" value="OBA24178.1"/>
    <property type="molecule type" value="Genomic_DNA"/>
</dbReference>
<feature type="binding site" evidence="3">
    <location>
        <position position="22"/>
    </location>
    <ligand>
        <name>a divalent metal cation</name>
        <dbReference type="ChEBI" id="CHEBI:60240"/>
    </ligand>
</feature>
<keyword evidence="3" id="KW-0479">Metal-binding</keyword>
<dbReference type="Pfam" id="PF08450">
    <property type="entry name" value="SGL"/>
    <property type="match status" value="1"/>
</dbReference>
<reference evidence="5 6" key="1">
    <citation type="submission" date="2016-05" db="EMBL/GenBank/DDBJ databases">
        <title>Comparative genomics of biotechnologically important yeasts.</title>
        <authorList>
            <consortium name="DOE Joint Genome Institute"/>
            <person name="Riley R."/>
            <person name="Haridas S."/>
            <person name="Wolfe K.H."/>
            <person name="Lopes M.R."/>
            <person name="Hittinger C.T."/>
            <person name="Goker M."/>
            <person name="Salamov A."/>
            <person name="Wisecaver J."/>
            <person name="Long T.M."/>
            <person name="Aerts A.L."/>
            <person name="Barry K."/>
            <person name="Choi C."/>
            <person name="Clum A."/>
            <person name="Coughlan A.Y."/>
            <person name="Deshpande S."/>
            <person name="Douglass A.P."/>
            <person name="Hanson S.J."/>
            <person name="Klenk H.-P."/>
            <person name="LaButti K."/>
            <person name="Lapidus A."/>
            <person name="Lindquist E."/>
            <person name="Lipzen A."/>
            <person name="Meier-kolthoff J.P."/>
            <person name="Ohm R.A."/>
            <person name="Otillar R.P."/>
            <person name="Pangilinan J."/>
            <person name="Peng Y."/>
            <person name="Rokas A."/>
            <person name="Rosa C.A."/>
            <person name="Scheuner C."/>
            <person name="Sibirny A.A."/>
            <person name="Slot J.C."/>
            <person name="Stielow J.B."/>
            <person name="Sun H."/>
            <person name="Kurtzman C.P."/>
            <person name="Blackwell M."/>
            <person name="Grigoriev I.V."/>
            <person name="Jeffries T.W."/>
        </authorList>
    </citation>
    <scope>NUCLEOTIDE SEQUENCE [LARGE SCALE GENOMIC DNA]</scope>
    <source>
        <strain evidence="5 6">NRRL YB-4993</strain>
    </source>
</reference>
<keyword evidence="3" id="KW-0862">Zinc</keyword>
<dbReference type="SUPFAM" id="SSF63829">
    <property type="entry name" value="Calcium-dependent phosphotriesterase"/>
    <property type="match status" value="1"/>
</dbReference>
<dbReference type="PRINTS" id="PR01790">
    <property type="entry name" value="SMP30FAMILY"/>
</dbReference>
<evidence type="ECO:0000256" key="1">
    <source>
        <dbReference type="ARBA" id="ARBA00008853"/>
    </source>
</evidence>
<dbReference type="AlphaFoldDB" id="A0A1A0HK50"/>
<comment type="cofactor">
    <cofactor evidence="3">
        <name>Zn(2+)</name>
        <dbReference type="ChEBI" id="CHEBI:29105"/>
    </cofactor>
    <text evidence="3">Binds 1 divalent metal cation per subunit.</text>
</comment>
<feature type="binding site" evidence="3">
    <location>
        <position position="173"/>
    </location>
    <ligand>
        <name>a divalent metal cation</name>
        <dbReference type="ChEBI" id="CHEBI:60240"/>
    </ligand>
</feature>
<dbReference type="InterPro" id="IPR005511">
    <property type="entry name" value="SMP-30"/>
</dbReference>
<evidence type="ECO:0000259" key="4">
    <source>
        <dbReference type="Pfam" id="PF08450"/>
    </source>
</evidence>
<dbReference type="RefSeq" id="XP_018714659.1">
    <property type="nucleotide sequence ID" value="XM_018858625.1"/>
</dbReference>
<dbReference type="Gene3D" id="2.120.10.30">
    <property type="entry name" value="TolB, C-terminal domain"/>
    <property type="match status" value="1"/>
</dbReference>
<feature type="active site" description="Proton donor/acceptor" evidence="2">
    <location>
        <position position="228"/>
    </location>
</feature>
<dbReference type="GO" id="GO:0004341">
    <property type="term" value="F:gluconolactonase activity"/>
    <property type="evidence" value="ECO:0007669"/>
    <property type="project" value="TreeGrafter"/>
</dbReference>
<comment type="similarity">
    <text evidence="1">Belongs to the SMP-30/CGR1 family.</text>
</comment>
<organism evidence="5 6">
    <name type="scientific">Metschnikowia bicuspidata var. bicuspidata NRRL YB-4993</name>
    <dbReference type="NCBI Taxonomy" id="869754"/>
    <lineage>
        <taxon>Eukaryota</taxon>
        <taxon>Fungi</taxon>
        <taxon>Dikarya</taxon>
        <taxon>Ascomycota</taxon>
        <taxon>Saccharomycotina</taxon>
        <taxon>Pichiomycetes</taxon>
        <taxon>Metschnikowiaceae</taxon>
        <taxon>Metschnikowia</taxon>
    </lineage>
</organism>
<gene>
    <name evidence="5" type="ORF">METBIDRAFT_77027</name>
</gene>
<dbReference type="GO" id="GO:0005509">
    <property type="term" value="F:calcium ion binding"/>
    <property type="evidence" value="ECO:0007669"/>
    <property type="project" value="TreeGrafter"/>
</dbReference>
<dbReference type="InterPro" id="IPR013658">
    <property type="entry name" value="SGL"/>
</dbReference>
<keyword evidence="6" id="KW-1185">Reference proteome</keyword>
<comment type="caution">
    <text evidence="5">The sequence shown here is derived from an EMBL/GenBank/DDBJ whole genome shotgun (WGS) entry which is preliminary data.</text>
</comment>
<protein>
    <submittedName>
        <fullName evidence="5">Gluconolactonase putatively</fullName>
    </submittedName>
</protein>
<proteinExistence type="inferred from homology"/>
<dbReference type="Proteomes" id="UP000092555">
    <property type="component" value="Unassembled WGS sequence"/>
</dbReference>
<sequence>MMQTNIDAKNILLPSYRGRLLEGIKYNRANNTLLWVDIISAEIHRVCLDNEADLEASHEVLKFAEAGESIGAVLLTKDPDIVLACAKYGVATASFKTKQFAYMVKYPLCAESAASLRSNDGLIDPWGNIWIGLMNDFPTVKAQGKVEPAGVLYRISAADLSVKTMVKDAYIPNGLAFSNDGNSLFWTDSLTFTVWQFDYDHEHVTLKNKRPLLAIQPVYPGVSSPEPDGLSCTSQGDFYHAIFSTSSVLKYDSRGEVQQKLMVPAELVTCTGLGGAADDELYITTGHQNLLDSGAEIDALDKTGDLGGFLFRVKLGHKAHSQPAAVWGGQI</sequence>
<feature type="domain" description="SMP-30/Gluconolactonase/LRE-like region" evidence="4">
    <location>
        <begin position="22"/>
        <end position="286"/>
    </location>
</feature>
<dbReference type="InterPro" id="IPR011042">
    <property type="entry name" value="6-blade_b-propeller_TolB-like"/>
</dbReference>
<dbReference type="PANTHER" id="PTHR10907">
    <property type="entry name" value="REGUCALCIN"/>
    <property type="match status" value="1"/>
</dbReference>
<dbReference type="PANTHER" id="PTHR10907:SF47">
    <property type="entry name" value="REGUCALCIN"/>
    <property type="match status" value="1"/>
</dbReference>